<reference evidence="2" key="1">
    <citation type="journal article" date="2020" name="Cell">
        <title>Large-Scale Comparative Analyses of Tick Genomes Elucidate Their Genetic Diversity and Vector Capacities.</title>
        <authorList>
            <consortium name="Tick Genome and Microbiome Consortium (TIGMIC)"/>
            <person name="Jia N."/>
            <person name="Wang J."/>
            <person name="Shi W."/>
            <person name="Du L."/>
            <person name="Sun Y."/>
            <person name="Zhan W."/>
            <person name="Jiang J.F."/>
            <person name="Wang Q."/>
            <person name="Zhang B."/>
            <person name="Ji P."/>
            <person name="Bell-Sakyi L."/>
            <person name="Cui X.M."/>
            <person name="Yuan T.T."/>
            <person name="Jiang B.G."/>
            <person name="Yang W.F."/>
            <person name="Lam T.T."/>
            <person name="Chang Q.C."/>
            <person name="Ding S.J."/>
            <person name="Wang X.J."/>
            <person name="Zhu J.G."/>
            <person name="Ruan X.D."/>
            <person name="Zhao L."/>
            <person name="Wei J.T."/>
            <person name="Ye R.Z."/>
            <person name="Que T.C."/>
            <person name="Du C.H."/>
            <person name="Zhou Y.H."/>
            <person name="Cheng J.X."/>
            <person name="Dai P.F."/>
            <person name="Guo W.B."/>
            <person name="Han X.H."/>
            <person name="Huang E.J."/>
            <person name="Li L.F."/>
            <person name="Wei W."/>
            <person name="Gao Y.C."/>
            <person name="Liu J.Z."/>
            <person name="Shao H.Z."/>
            <person name="Wang X."/>
            <person name="Wang C.C."/>
            <person name="Yang T.C."/>
            <person name="Huo Q.B."/>
            <person name="Li W."/>
            <person name="Chen H.Y."/>
            <person name="Chen S.E."/>
            <person name="Zhou L.G."/>
            <person name="Ni X.B."/>
            <person name="Tian J.H."/>
            <person name="Sheng Y."/>
            <person name="Liu T."/>
            <person name="Pan Y.S."/>
            <person name="Xia L.Y."/>
            <person name="Li J."/>
            <person name="Zhao F."/>
            <person name="Cao W.C."/>
        </authorList>
    </citation>
    <scope>NUCLEOTIDE SEQUENCE</scope>
    <source>
        <strain evidence="2">Rsan-2018</strain>
    </source>
</reference>
<protein>
    <submittedName>
        <fullName evidence="2">Uncharacterized protein</fullName>
    </submittedName>
</protein>
<feature type="compositionally biased region" description="Polar residues" evidence="1">
    <location>
        <begin position="123"/>
        <end position="154"/>
    </location>
</feature>
<name>A0A9D4T2G2_RHISA</name>
<evidence type="ECO:0000313" key="3">
    <source>
        <dbReference type="Proteomes" id="UP000821837"/>
    </source>
</evidence>
<evidence type="ECO:0000313" key="2">
    <source>
        <dbReference type="EMBL" id="KAH7969015.1"/>
    </source>
</evidence>
<accession>A0A9D4T2G2</accession>
<reference evidence="2" key="2">
    <citation type="submission" date="2021-09" db="EMBL/GenBank/DDBJ databases">
        <authorList>
            <person name="Jia N."/>
            <person name="Wang J."/>
            <person name="Shi W."/>
            <person name="Du L."/>
            <person name="Sun Y."/>
            <person name="Zhan W."/>
            <person name="Jiang J."/>
            <person name="Wang Q."/>
            <person name="Zhang B."/>
            <person name="Ji P."/>
            <person name="Sakyi L.B."/>
            <person name="Cui X."/>
            <person name="Yuan T."/>
            <person name="Jiang B."/>
            <person name="Yang W."/>
            <person name="Lam T.T.-Y."/>
            <person name="Chang Q."/>
            <person name="Ding S."/>
            <person name="Wang X."/>
            <person name="Zhu J."/>
            <person name="Ruan X."/>
            <person name="Zhao L."/>
            <person name="Wei J."/>
            <person name="Que T."/>
            <person name="Du C."/>
            <person name="Cheng J."/>
            <person name="Dai P."/>
            <person name="Han X."/>
            <person name="Huang E."/>
            <person name="Gao Y."/>
            <person name="Liu J."/>
            <person name="Shao H."/>
            <person name="Ye R."/>
            <person name="Li L."/>
            <person name="Wei W."/>
            <person name="Wang X."/>
            <person name="Wang C."/>
            <person name="Huo Q."/>
            <person name="Li W."/>
            <person name="Guo W."/>
            <person name="Chen H."/>
            <person name="Chen S."/>
            <person name="Zhou L."/>
            <person name="Zhou L."/>
            <person name="Ni X."/>
            <person name="Tian J."/>
            <person name="Zhou Y."/>
            <person name="Sheng Y."/>
            <person name="Liu T."/>
            <person name="Pan Y."/>
            <person name="Xia L."/>
            <person name="Li J."/>
            <person name="Zhao F."/>
            <person name="Cao W."/>
        </authorList>
    </citation>
    <scope>NUCLEOTIDE SEQUENCE</scope>
    <source>
        <strain evidence="2">Rsan-2018</strain>
        <tissue evidence="2">Larvae</tissue>
    </source>
</reference>
<feature type="region of interest" description="Disordered" evidence="1">
    <location>
        <begin position="108"/>
        <end position="164"/>
    </location>
</feature>
<feature type="compositionally biased region" description="Low complexity" evidence="1">
    <location>
        <begin position="1"/>
        <end position="21"/>
    </location>
</feature>
<feature type="region of interest" description="Disordered" evidence="1">
    <location>
        <begin position="1"/>
        <end position="43"/>
    </location>
</feature>
<dbReference type="EMBL" id="JABSTV010001248">
    <property type="protein sequence ID" value="KAH7969015.1"/>
    <property type="molecule type" value="Genomic_DNA"/>
</dbReference>
<dbReference type="Proteomes" id="UP000821837">
    <property type="component" value="Unassembled WGS sequence"/>
</dbReference>
<evidence type="ECO:0000256" key="1">
    <source>
        <dbReference type="SAM" id="MobiDB-lite"/>
    </source>
</evidence>
<sequence length="164" mass="18356">MSQQGDSSPPGPSGRPDSNNNAANFRSYSGNRRSQPSNKKPDSLHQYTFAKLKIMTRCPVPITDKERIEYLVQGIRDDQDQQLRTVDDFLSIASEVDRALDHARLIRSPQSRDRFAGQPGRSPLQSATAGTDHTVNSPQTARPSTFQQHTTRITQPPYYQPTTC</sequence>
<comment type="caution">
    <text evidence="2">The sequence shown here is derived from an EMBL/GenBank/DDBJ whole genome shotgun (WGS) entry which is preliminary data.</text>
</comment>
<dbReference type="AlphaFoldDB" id="A0A9D4T2G2"/>
<keyword evidence="3" id="KW-1185">Reference proteome</keyword>
<proteinExistence type="predicted"/>
<gene>
    <name evidence="2" type="ORF">HPB52_013613</name>
</gene>
<feature type="compositionally biased region" description="Polar residues" evidence="1">
    <location>
        <begin position="22"/>
        <end position="38"/>
    </location>
</feature>
<organism evidence="2 3">
    <name type="scientific">Rhipicephalus sanguineus</name>
    <name type="common">Brown dog tick</name>
    <name type="synonym">Ixodes sanguineus</name>
    <dbReference type="NCBI Taxonomy" id="34632"/>
    <lineage>
        <taxon>Eukaryota</taxon>
        <taxon>Metazoa</taxon>
        <taxon>Ecdysozoa</taxon>
        <taxon>Arthropoda</taxon>
        <taxon>Chelicerata</taxon>
        <taxon>Arachnida</taxon>
        <taxon>Acari</taxon>
        <taxon>Parasitiformes</taxon>
        <taxon>Ixodida</taxon>
        <taxon>Ixodoidea</taxon>
        <taxon>Ixodidae</taxon>
        <taxon>Rhipicephalinae</taxon>
        <taxon>Rhipicephalus</taxon>
        <taxon>Rhipicephalus</taxon>
    </lineage>
</organism>